<reference evidence="1 2" key="1">
    <citation type="submission" date="2022-05" db="EMBL/GenBank/DDBJ databases">
        <authorList>
            <consortium name="Genoscope - CEA"/>
            <person name="William W."/>
        </authorList>
    </citation>
    <scope>NUCLEOTIDE SEQUENCE [LARGE SCALE GENOMIC DNA]</scope>
</reference>
<dbReference type="AlphaFoldDB" id="A0AAU9X0V2"/>
<evidence type="ECO:0000313" key="2">
    <source>
        <dbReference type="Proteomes" id="UP001159428"/>
    </source>
</evidence>
<feature type="non-terminal residue" evidence="1">
    <location>
        <position position="1"/>
    </location>
</feature>
<sequence length="331" mass="37573">EVTRLAEFARSQPQASYAAFTFGLRHRWTYFMRTLPDIETQLQPLERAILDVLIPSLIGRNCSEAERDLVALPVRMGGLGLINPSDSVDAEYSASIRVSAPLVSKIEVQSHETPDEAEVQQLVYATRKEKDNGLKEELEEVKARLPDKTESLCFRGSMSTVDHAMICQHGGLVIQRHNEICDLQAELLDMVCYDVQRQRAAFFDIRVCHPNADSYKDLSPKQIYRIHENEKKRKYDSRITEIEQGTFTPLVFTTTGGMADKCLRYHSRLAELLSAKKQESYATTISWVRAKVSFAILRSALLCLRGSRTPRRNLDVKDRDLEIEKGQAGLP</sequence>
<accession>A0AAU9X0V2</accession>
<organism evidence="1 2">
    <name type="scientific">Pocillopora meandrina</name>
    <dbReference type="NCBI Taxonomy" id="46732"/>
    <lineage>
        <taxon>Eukaryota</taxon>
        <taxon>Metazoa</taxon>
        <taxon>Cnidaria</taxon>
        <taxon>Anthozoa</taxon>
        <taxon>Hexacorallia</taxon>
        <taxon>Scleractinia</taxon>
        <taxon>Astrocoeniina</taxon>
        <taxon>Pocilloporidae</taxon>
        <taxon>Pocillopora</taxon>
    </lineage>
</organism>
<comment type="caution">
    <text evidence="1">The sequence shown here is derived from an EMBL/GenBank/DDBJ whole genome shotgun (WGS) entry which is preliminary data.</text>
</comment>
<dbReference type="Proteomes" id="UP001159428">
    <property type="component" value="Unassembled WGS sequence"/>
</dbReference>
<protein>
    <submittedName>
        <fullName evidence="1">Uncharacterized protein</fullName>
    </submittedName>
</protein>
<name>A0AAU9X0V2_9CNID</name>
<keyword evidence="2" id="KW-1185">Reference proteome</keyword>
<dbReference type="EMBL" id="CALNXJ010000027">
    <property type="protein sequence ID" value="CAH3133178.1"/>
    <property type="molecule type" value="Genomic_DNA"/>
</dbReference>
<gene>
    <name evidence="1" type="ORF">PMEA_00015419</name>
</gene>
<evidence type="ECO:0000313" key="1">
    <source>
        <dbReference type="EMBL" id="CAH3133178.1"/>
    </source>
</evidence>
<proteinExistence type="predicted"/>